<reference evidence="1 2" key="1">
    <citation type="submission" date="2023-03" db="EMBL/GenBank/DDBJ databases">
        <title>Agriculturally important microbes genome sequencing.</title>
        <authorList>
            <person name="Dunlap C."/>
        </authorList>
    </citation>
    <scope>NUCLEOTIDE SEQUENCE [LARGE SCALE GENOMIC DNA]</scope>
    <source>
        <strain evidence="1 2">CBP-3203</strain>
    </source>
</reference>
<name>A0ABU6H4T1_9BACI</name>
<evidence type="ECO:0000313" key="1">
    <source>
        <dbReference type="EMBL" id="MEC0485679.1"/>
    </source>
</evidence>
<organism evidence="1 2">
    <name type="scientific">Bacillus glycinifermentans</name>
    <dbReference type="NCBI Taxonomy" id="1664069"/>
    <lineage>
        <taxon>Bacteria</taxon>
        <taxon>Bacillati</taxon>
        <taxon>Bacillota</taxon>
        <taxon>Bacilli</taxon>
        <taxon>Bacillales</taxon>
        <taxon>Bacillaceae</taxon>
        <taxon>Bacillus</taxon>
    </lineage>
</organism>
<sequence>MARTLPGGVYDLISQEKKWYINNSGLYKLDQGKQALMVSLYNSLKSRSSWLLEKNNALVATKEGGSEDCPYIVSLVK</sequence>
<protein>
    <submittedName>
        <fullName evidence="1">Uncharacterized protein</fullName>
    </submittedName>
</protein>
<accession>A0ABU6H4T1</accession>
<comment type="caution">
    <text evidence="1">The sequence shown here is derived from an EMBL/GenBank/DDBJ whole genome shotgun (WGS) entry which is preliminary data.</text>
</comment>
<dbReference type="EMBL" id="JARRTL010000010">
    <property type="protein sequence ID" value="MEC0485679.1"/>
    <property type="molecule type" value="Genomic_DNA"/>
</dbReference>
<proteinExistence type="predicted"/>
<keyword evidence="2" id="KW-1185">Reference proteome</keyword>
<evidence type="ECO:0000313" key="2">
    <source>
        <dbReference type="Proteomes" id="UP001341297"/>
    </source>
</evidence>
<gene>
    <name evidence="1" type="ORF">P8828_12620</name>
</gene>
<dbReference type="Proteomes" id="UP001341297">
    <property type="component" value="Unassembled WGS sequence"/>
</dbReference>